<feature type="domain" description="C2H2-type" evidence="7">
    <location>
        <begin position="803"/>
        <end position="829"/>
    </location>
</feature>
<evidence type="ECO:0000259" key="7">
    <source>
        <dbReference type="PROSITE" id="PS50157"/>
    </source>
</evidence>
<dbReference type="InterPro" id="IPR036236">
    <property type="entry name" value="Znf_C2H2_sf"/>
</dbReference>
<feature type="region of interest" description="Disordered" evidence="6">
    <location>
        <begin position="66"/>
        <end position="117"/>
    </location>
</feature>
<feature type="domain" description="C2H2-type" evidence="7">
    <location>
        <begin position="634"/>
        <end position="661"/>
    </location>
</feature>
<keyword evidence="4" id="KW-0862">Zinc</keyword>
<dbReference type="SMART" id="SM00355">
    <property type="entry name" value="ZnF_C2H2"/>
    <property type="match status" value="17"/>
</dbReference>
<feature type="domain" description="C2H2-type" evidence="7">
    <location>
        <begin position="700"/>
        <end position="728"/>
    </location>
</feature>
<dbReference type="OrthoDB" id="7788172at2759"/>
<evidence type="ECO:0000256" key="3">
    <source>
        <dbReference type="ARBA" id="ARBA00022771"/>
    </source>
</evidence>
<dbReference type="GO" id="GO:0003676">
    <property type="term" value="F:nucleic acid binding"/>
    <property type="evidence" value="ECO:0007669"/>
    <property type="project" value="InterPro"/>
</dbReference>
<feature type="domain" description="C2H2-type" evidence="7">
    <location>
        <begin position="597"/>
        <end position="626"/>
    </location>
</feature>
<dbReference type="SMART" id="SM00451">
    <property type="entry name" value="ZnF_U1"/>
    <property type="match status" value="5"/>
</dbReference>
<evidence type="ECO:0000256" key="1">
    <source>
        <dbReference type="ARBA" id="ARBA00022723"/>
    </source>
</evidence>
<evidence type="ECO:0000256" key="6">
    <source>
        <dbReference type="SAM" id="MobiDB-lite"/>
    </source>
</evidence>
<feature type="domain" description="C2H2-type" evidence="7">
    <location>
        <begin position="830"/>
        <end position="857"/>
    </location>
</feature>
<accession>A0A9P0LL28</accession>
<protein>
    <recommendedName>
        <fullName evidence="7">C2H2-type domain-containing protein</fullName>
    </recommendedName>
</protein>
<proteinExistence type="predicted"/>
<evidence type="ECO:0000256" key="4">
    <source>
        <dbReference type="ARBA" id="ARBA00022833"/>
    </source>
</evidence>
<dbReference type="Pfam" id="PF12874">
    <property type="entry name" value="zf-met"/>
    <property type="match status" value="2"/>
</dbReference>
<feature type="region of interest" description="Disordered" evidence="6">
    <location>
        <begin position="31"/>
        <end position="53"/>
    </location>
</feature>
<dbReference type="PROSITE" id="PS00028">
    <property type="entry name" value="ZINC_FINGER_C2H2_1"/>
    <property type="match status" value="7"/>
</dbReference>
<reference evidence="8" key="1">
    <citation type="submission" date="2022-03" db="EMBL/GenBank/DDBJ databases">
        <authorList>
            <person name="Sayadi A."/>
        </authorList>
    </citation>
    <scope>NUCLEOTIDE SEQUENCE</scope>
</reference>
<feature type="domain" description="C2H2-type" evidence="7">
    <location>
        <begin position="950"/>
        <end position="977"/>
    </location>
</feature>
<dbReference type="EMBL" id="CAKOFQ010007292">
    <property type="protein sequence ID" value="CAH1997520.1"/>
    <property type="molecule type" value="Genomic_DNA"/>
</dbReference>
<feature type="compositionally biased region" description="Low complexity" evidence="6">
    <location>
        <begin position="37"/>
        <end position="51"/>
    </location>
</feature>
<keyword evidence="2" id="KW-0677">Repeat</keyword>
<evidence type="ECO:0000313" key="9">
    <source>
        <dbReference type="Proteomes" id="UP001152888"/>
    </source>
</evidence>
<gene>
    <name evidence="8" type="ORF">ACAOBT_LOCUS23800</name>
</gene>
<feature type="compositionally biased region" description="Polar residues" evidence="6">
    <location>
        <begin position="75"/>
        <end position="102"/>
    </location>
</feature>
<dbReference type="InterPro" id="IPR013087">
    <property type="entry name" value="Znf_C2H2_type"/>
</dbReference>
<organism evidence="8 9">
    <name type="scientific">Acanthoscelides obtectus</name>
    <name type="common">Bean weevil</name>
    <name type="synonym">Bruchus obtectus</name>
    <dbReference type="NCBI Taxonomy" id="200917"/>
    <lineage>
        <taxon>Eukaryota</taxon>
        <taxon>Metazoa</taxon>
        <taxon>Ecdysozoa</taxon>
        <taxon>Arthropoda</taxon>
        <taxon>Hexapoda</taxon>
        <taxon>Insecta</taxon>
        <taxon>Pterygota</taxon>
        <taxon>Neoptera</taxon>
        <taxon>Endopterygota</taxon>
        <taxon>Coleoptera</taxon>
        <taxon>Polyphaga</taxon>
        <taxon>Cucujiformia</taxon>
        <taxon>Chrysomeloidea</taxon>
        <taxon>Chrysomelidae</taxon>
        <taxon>Bruchinae</taxon>
        <taxon>Bruchini</taxon>
        <taxon>Acanthoscelides</taxon>
    </lineage>
</organism>
<keyword evidence="3 5" id="KW-0863">Zinc-finger</keyword>
<dbReference type="GO" id="GO:0008270">
    <property type="term" value="F:zinc ion binding"/>
    <property type="evidence" value="ECO:0007669"/>
    <property type="project" value="UniProtKB-KW"/>
</dbReference>
<sequence length="1168" mass="133807">MIAEYEDDAHFCLKCHTTIIGLDNYVEHRKTGCSRNPKSPLPSQLLPPDDSFGPKADDFFSSLELRSSSKKNEVHPSTSGKGISGILTRSKTTAVIQASATSAKDPDPPQSKSGKNVWIGGHQLKELGHGDNQSKLIKAVANLERQKEGPTKLQVYDESEDESDDYDYDVEESSSDEDRPPRNYTGGKWKPSSPIQWSRNDWNVPPPSYTGGKWKPPPTHTKGKWKPSYGKEDDIPPPTFTGSKWVASKKQDDSLDVPPPTFTGSKWVSSKRQEYQDEPPPSHTKGKWKPKEDEDYFPPPSHTKGKWKPDFPPPSHTKGKWKPGEFPPPSHTKDKWKPRDDLETSMPVEPEKAQAVVTESKPEDDRWITPSASKDISIMDQSLPKSTDANQYWCGLCNRRLSSKVVYERHLKSELHFKRMVHDLDFDDNSILTNKRRSRVTPPEVIFSNQKKTSPKSEKQRIRKKTYERCEVCHSKVYAHLIGKHLISHYHCRRGDITSATAKCMVLKNIYEIVLESPFQCSICKFYCNTHDDFLKHWLSQGHVDNKKPGYFFCSFCNHRSEDTKLMYDHLVSPSHLEVVSVINRYIPIVIKKINPVYCSTCNKEFSLNIQLLRHCKKLNHGEEDELKKLQAVNLCDKCGENFVSGVSLQRHKELAHGEKYYFCSPCNIKLKSKKDMKAHRNTQEHTYNYMEKKGKSKEKECDYCDETFGNFLLLKKHLKDVHPEYQIRCGLCGEIFAVAAELAAHIRRKACKFSSNDEGTLQCERCPFKSSSMAELHFHGVFHDEKPVTFTVGDGEKVVSKYKCPLCSKMFTKASLLPHIRQHTKEKPFECKICGKKFARKNNLNFHVRNHKNVYKRRSKEQTFLCSVCGDSFNRRCILQQHMFRHTGKPFKCPSVGCIYSARSSAEVKAHFSTHLEEKKFKCDVCKFTTKTKQLLQRHCRVHSSTKHHQCPKCSFVALTASHLRRHIRKHTGAKPFKCPYCDYTCSTLENLRKHILITTKHVGKSVYECKLCTSEDQEKFQTNIAKEFKVHLLTIHQDMFKNNTEAMSYVAGLHNIYDEAPLANQAFDNHESHSKSPPATLEEQNENILKLNSDIDPVVSQLPSTSSNKDNLDQMLTMFIIPKDGGISAENPGESWNLVGRYDVEEESGTLIPFQSEEDSLFDEHF</sequence>
<dbReference type="Gene3D" id="3.30.160.60">
    <property type="entry name" value="Classic Zinc Finger"/>
    <property type="match status" value="8"/>
</dbReference>
<dbReference type="PANTHER" id="PTHR24379:SF121">
    <property type="entry name" value="C2H2-TYPE DOMAIN-CONTAINING PROTEIN"/>
    <property type="match status" value="1"/>
</dbReference>
<feature type="compositionally biased region" description="Acidic residues" evidence="6">
    <location>
        <begin position="157"/>
        <end position="175"/>
    </location>
</feature>
<dbReference type="Proteomes" id="UP001152888">
    <property type="component" value="Unassembled WGS sequence"/>
</dbReference>
<evidence type="ECO:0000313" key="8">
    <source>
        <dbReference type="EMBL" id="CAH1997520.1"/>
    </source>
</evidence>
<feature type="domain" description="C2H2-type" evidence="7">
    <location>
        <begin position="865"/>
        <end position="892"/>
    </location>
</feature>
<evidence type="ECO:0000256" key="5">
    <source>
        <dbReference type="PROSITE-ProRule" id="PRU00042"/>
    </source>
</evidence>
<dbReference type="PROSITE" id="PS50157">
    <property type="entry name" value="ZINC_FINGER_C2H2_2"/>
    <property type="match status" value="8"/>
</dbReference>
<dbReference type="FunFam" id="3.30.160.60:FF:000065">
    <property type="entry name" value="B-cell CLL/lymphoma 6, member B"/>
    <property type="match status" value="1"/>
</dbReference>
<dbReference type="AlphaFoldDB" id="A0A9P0LL28"/>
<feature type="compositionally biased region" description="Basic and acidic residues" evidence="6">
    <location>
        <begin position="331"/>
        <end position="342"/>
    </location>
</feature>
<keyword evidence="1" id="KW-0479">Metal-binding</keyword>
<evidence type="ECO:0000256" key="2">
    <source>
        <dbReference type="ARBA" id="ARBA00022737"/>
    </source>
</evidence>
<dbReference type="PANTHER" id="PTHR24379">
    <property type="entry name" value="KRAB AND ZINC FINGER DOMAIN-CONTAINING"/>
    <property type="match status" value="1"/>
</dbReference>
<feature type="region of interest" description="Disordered" evidence="6">
    <location>
        <begin position="141"/>
        <end position="368"/>
    </location>
</feature>
<dbReference type="Pfam" id="PF13894">
    <property type="entry name" value="zf-C2H2_4"/>
    <property type="match status" value="1"/>
</dbReference>
<comment type="caution">
    <text evidence="8">The sequence shown here is derived from an EMBL/GenBank/DDBJ whole genome shotgun (WGS) entry which is preliminary data.</text>
</comment>
<keyword evidence="9" id="KW-1185">Reference proteome</keyword>
<dbReference type="InterPro" id="IPR003604">
    <property type="entry name" value="Matrin/U1-like-C_Znf_C2H2"/>
</dbReference>
<feature type="domain" description="C2H2-type" evidence="7">
    <location>
        <begin position="922"/>
        <end position="949"/>
    </location>
</feature>
<name>A0A9P0LL28_ACAOB</name>
<dbReference type="Pfam" id="PF00096">
    <property type="entry name" value="zf-C2H2"/>
    <property type="match status" value="1"/>
</dbReference>
<dbReference type="SUPFAM" id="SSF57667">
    <property type="entry name" value="beta-beta-alpha zinc fingers"/>
    <property type="match status" value="7"/>
</dbReference>